<evidence type="ECO:0000313" key="7">
    <source>
        <dbReference type="Proteomes" id="UP000694891"/>
    </source>
</evidence>
<dbReference type="Pfam" id="PF15807">
    <property type="entry name" value="MAP17"/>
    <property type="match status" value="1"/>
</dbReference>
<comment type="subcellular location">
    <subcellularLocation>
        <location evidence="1">Membrane</location>
        <topology evidence="1">Single-pass membrane protein</topology>
    </subcellularLocation>
</comment>
<dbReference type="InterPro" id="IPR031627">
    <property type="entry name" value="PDZK1IP1/SMIM24"/>
</dbReference>
<comment type="similarity">
    <text evidence="5">Belongs to the PDZK1-interacting protein 1/SMIM24 family.</text>
</comment>
<dbReference type="CTD" id="10158"/>
<accession>A0A9Y4N3R1</accession>
<keyword evidence="7" id="KW-1185">Reference proteome</keyword>
<sequence>MHNVQRSLSSLQVRDSTMEKMVTLVSCLLLVVGVVSAQTVPTTSSERLLPQWATGIIAVAGFLFLCFFVLLLKKAWFEDPSRKRNSADRMKETEFALSSNSKIDVDRRDSATVYATTLDFRSNGRNAYDNLAIDMAEEKITNM</sequence>
<organism evidence="7 8">
    <name type="scientific">Stegastes partitus</name>
    <name type="common">bicolor damselfish</name>
    <dbReference type="NCBI Taxonomy" id="144197"/>
    <lineage>
        <taxon>Eukaryota</taxon>
        <taxon>Metazoa</taxon>
        <taxon>Chordata</taxon>
        <taxon>Craniata</taxon>
        <taxon>Vertebrata</taxon>
        <taxon>Euteleostomi</taxon>
        <taxon>Actinopterygii</taxon>
        <taxon>Neopterygii</taxon>
        <taxon>Teleostei</taxon>
        <taxon>Neoteleostei</taxon>
        <taxon>Acanthomorphata</taxon>
        <taxon>Ovalentaria</taxon>
        <taxon>Pomacentridae</taxon>
        <taxon>Stegastes</taxon>
    </lineage>
</organism>
<evidence type="ECO:0000256" key="3">
    <source>
        <dbReference type="ARBA" id="ARBA00022989"/>
    </source>
</evidence>
<dbReference type="PANTHER" id="PTHR15296:SF1">
    <property type="entry name" value="PDZK1 INTERACTING PROTEIN 1"/>
    <property type="match status" value="1"/>
</dbReference>
<dbReference type="GeneID" id="103361472"/>
<evidence type="ECO:0000256" key="1">
    <source>
        <dbReference type="ARBA" id="ARBA00004167"/>
    </source>
</evidence>
<keyword evidence="4 6" id="KW-0472">Membrane</keyword>
<dbReference type="RefSeq" id="XP_008285777.1">
    <property type="nucleotide sequence ID" value="XM_008287555.1"/>
</dbReference>
<keyword evidence="3 6" id="KW-1133">Transmembrane helix</keyword>
<dbReference type="Proteomes" id="UP000694891">
    <property type="component" value="Unplaced"/>
</dbReference>
<gene>
    <name evidence="8" type="primary">pdzk1ip1</name>
</gene>
<dbReference type="AlphaFoldDB" id="A0A9Y4N3R1"/>
<dbReference type="GO" id="GO:0016020">
    <property type="term" value="C:membrane"/>
    <property type="evidence" value="ECO:0007669"/>
    <property type="project" value="UniProtKB-SubCell"/>
</dbReference>
<evidence type="ECO:0000256" key="4">
    <source>
        <dbReference type="ARBA" id="ARBA00023136"/>
    </source>
</evidence>
<evidence type="ECO:0000256" key="2">
    <source>
        <dbReference type="ARBA" id="ARBA00022692"/>
    </source>
</evidence>
<evidence type="ECO:0000256" key="6">
    <source>
        <dbReference type="SAM" id="Phobius"/>
    </source>
</evidence>
<name>A0A9Y4N3R1_9TELE</name>
<evidence type="ECO:0000313" key="8">
    <source>
        <dbReference type="RefSeq" id="XP_008285777.1"/>
    </source>
</evidence>
<feature type="transmembrane region" description="Helical" evidence="6">
    <location>
        <begin position="53"/>
        <end position="72"/>
    </location>
</feature>
<proteinExistence type="inferred from homology"/>
<keyword evidence="2 6" id="KW-0812">Transmembrane</keyword>
<evidence type="ECO:0000256" key="5">
    <source>
        <dbReference type="ARBA" id="ARBA00049650"/>
    </source>
</evidence>
<reference evidence="8" key="1">
    <citation type="submission" date="2025-08" db="UniProtKB">
        <authorList>
            <consortium name="RefSeq"/>
        </authorList>
    </citation>
    <scope>IDENTIFICATION</scope>
</reference>
<protein>
    <submittedName>
        <fullName evidence="8">PDZK1-interacting protein 1</fullName>
    </submittedName>
</protein>
<dbReference type="PANTHER" id="PTHR15296">
    <property type="entry name" value="MEMBRANE-ASSOCIATED PROTEIN MAP17"/>
    <property type="match status" value="1"/>
</dbReference>